<feature type="coiled-coil region" evidence="4">
    <location>
        <begin position="126"/>
        <end position="477"/>
    </location>
</feature>
<dbReference type="AlphaFoldDB" id="A0ABD2AZ21"/>
<dbReference type="Pfam" id="PF15908">
    <property type="entry name" value="HMMR_C"/>
    <property type="match status" value="1"/>
</dbReference>
<evidence type="ECO:0000256" key="4">
    <source>
        <dbReference type="SAM" id="Coils"/>
    </source>
</evidence>
<dbReference type="GO" id="GO:0005819">
    <property type="term" value="C:spindle"/>
    <property type="evidence" value="ECO:0007669"/>
    <property type="project" value="UniProtKB-SubCell"/>
</dbReference>
<accession>A0ABD2AZ21</accession>
<reference evidence="7 8" key="1">
    <citation type="journal article" date="2024" name="Ann. Entomol. Soc. Am.">
        <title>Genomic analyses of the southern and eastern yellowjacket wasps (Hymenoptera: Vespidae) reveal evolutionary signatures of social life.</title>
        <authorList>
            <person name="Catto M.A."/>
            <person name="Caine P.B."/>
            <person name="Orr S.E."/>
            <person name="Hunt B.G."/>
            <person name="Goodisman M.A.D."/>
        </authorList>
    </citation>
    <scope>NUCLEOTIDE SEQUENCE [LARGE SCALE GENOMIC DNA]</scope>
    <source>
        <strain evidence="7">232</strain>
        <tissue evidence="7">Head and thorax</tissue>
    </source>
</reference>
<gene>
    <name evidence="7" type="ORF">V1477_018300</name>
</gene>
<comment type="subcellular location">
    <subcellularLocation>
        <location evidence="1">Cytoplasm</location>
        <location evidence="1">Cytoskeleton</location>
        <location evidence="1">Spindle</location>
    </subcellularLocation>
</comment>
<keyword evidence="2" id="KW-0963">Cytoplasm</keyword>
<keyword evidence="4" id="KW-0175">Coiled coil</keyword>
<dbReference type="EMBL" id="JAYRBN010000110">
    <property type="protein sequence ID" value="KAL2725862.1"/>
    <property type="molecule type" value="Genomic_DNA"/>
</dbReference>
<evidence type="ECO:0000256" key="1">
    <source>
        <dbReference type="ARBA" id="ARBA00004186"/>
    </source>
</evidence>
<feature type="domain" description="Hyaluronan-mediated motility receptor C-terminal" evidence="6">
    <location>
        <begin position="866"/>
        <end position="984"/>
    </location>
</feature>
<evidence type="ECO:0000256" key="3">
    <source>
        <dbReference type="ARBA" id="ARBA00023212"/>
    </source>
</evidence>
<proteinExistence type="predicted"/>
<keyword evidence="8" id="KW-1185">Reference proteome</keyword>
<dbReference type="InterPro" id="IPR031794">
    <property type="entry name" value="HMMR_C"/>
</dbReference>
<feature type="region of interest" description="Disordered" evidence="5">
    <location>
        <begin position="44"/>
        <end position="66"/>
    </location>
</feature>
<sequence>MSFSKARIQRFNELASEAPPPGAYDPKFDQKIKGLVIEKTERFQDNKSVTSNGTESSLTVSSKSTGNLQSERFVTPQCTRRRVIVKPINPNYTKEKLKSMNQTKNKSITKTHYNYTHQLLELQVECTNKDRTIQEHEKHIEEMKEEMCKLEVQIEDLHKKQVEVEEQHRKDIETMAKLQQEVLDNHDERHQVEAEELRSKLLDMSREKEQEISARRILENELRKRVAELLEKISLLESELARKTEKNQIAIQTLETRNKELLSKLKALEEERDVQVELLEKEKSQLVSDVNDLTDNKCELEGKLEKRQEVILELQAQLSTLQCELDELKGEYDKLLEDSMKQTSDLVKNYDEEKETLKDTFVREKEELESQYDQTKMTVIILQTNLEDMAETNSFLQKELQDVQMLYKDLSQRLRQAHDELEIAERKHELVLKEHKNEIEVLKKQHSKENSELKQLLEEAKEDYLNEIENLSIARDKEIADLQKATSQTIEEETKRIKEHTNKIVENAEAVTRETLAACRAESEERVKRAIAECDAKVSGPHINTMIREATAAIEEEMRLNVEKYKACLTRVETERAALDDKLAQRDAEITKLSSILEELKLTAETQESFSQSLQVELDRAETELAEKKAELRALKDQIRAEAAEMVARRKRFEIVMAENQASVAALSKRLAQSHAEVERLQDELRRGEDCIHEHRDLLASMRNNSQMVHDQVHNIMKQLDAERQLVSQIEAGSLSEFESIKTIFEVKIDELQRVAAKEITRLREEIKKKSNENAEMKKQLDEMAGSLCAAQDMLLRLEERNDAQMIEISRLEVECSKVHEQLNNQEKISEENTALISVQSAQHKLAIEKANYQLKELSTKVILLEERDRSAENKYLLAEKEKAQWHAREEKLLKELAEERARRETAETEVKTLTETNDRLRKEYEDINEKYAEIVGHQNHKQRIKHVSQLKEKIYRLEQELQTKSRQLEQQQKAAEKLKTQQKRPHTKGKENIIGVSRSSHTTPTSSPHKSLTPLRNRNE</sequence>
<feature type="compositionally biased region" description="Polar residues" evidence="5">
    <location>
        <begin position="46"/>
        <end position="66"/>
    </location>
</feature>
<evidence type="ECO:0000256" key="2">
    <source>
        <dbReference type="ARBA" id="ARBA00022490"/>
    </source>
</evidence>
<dbReference type="Proteomes" id="UP001607303">
    <property type="component" value="Unassembled WGS sequence"/>
</dbReference>
<organism evidence="7 8">
    <name type="scientific">Vespula maculifrons</name>
    <name type="common">Eastern yellow jacket</name>
    <name type="synonym">Wasp</name>
    <dbReference type="NCBI Taxonomy" id="7453"/>
    <lineage>
        <taxon>Eukaryota</taxon>
        <taxon>Metazoa</taxon>
        <taxon>Ecdysozoa</taxon>
        <taxon>Arthropoda</taxon>
        <taxon>Hexapoda</taxon>
        <taxon>Insecta</taxon>
        <taxon>Pterygota</taxon>
        <taxon>Neoptera</taxon>
        <taxon>Endopterygota</taxon>
        <taxon>Hymenoptera</taxon>
        <taxon>Apocrita</taxon>
        <taxon>Aculeata</taxon>
        <taxon>Vespoidea</taxon>
        <taxon>Vespidae</taxon>
        <taxon>Vespinae</taxon>
        <taxon>Vespula</taxon>
    </lineage>
</organism>
<protein>
    <submittedName>
        <fullName evidence="7">Intracellular protein transport protein USO1-like isoform X3</fullName>
    </submittedName>
</protein>
<feature type="region of interest" description="Disordered" evidence="5">
    <location>
        <begin position="970"/>
        <end position="1021"/>
    </location>
</feature>
<feature type="coiled-coil region" evidence="4">
    <location>
        <begin position="611"/>
        <end position="684"/>
    </location>
</feature>
<comment type="caution">
    <text evidence="7">The sequence shown here is derived from an EMBL/GenBank/DDBJ whole genome shotgun (WGS) entry which is preliminary data.</text>
</comment>
<evidence type="ECO:0000256" key="5">
    <source>
        <dbReference type="SAM" id="MobiDB-lite"/>
    </source>
</evidence>
<evidence type="ECO:0000313" key="7">
    <source>
        <dbReference type="EMBL" id="KAL2725862.1"/>
    </source>
</evidence>
<evidence type="ECO:0000313" key="8">
    <source>
        <dbReference type="Proteomes" id="UP001607303"/>
    </source>
</evidence>
<name>A0ABD2AZ21_VESMC</name>
<feature type="compositionally biased region" description="Low complexity" evidence="5">
    <location>
        <begin position="998"/>
        <end position="1021"/>
    </location>
</feature>
<evidence type="ECO:0000259" key="6">
    <source>
        <dbReference type="Pfam" id="PF15908"/>
    </source>
</evidence>
<keyword evidence="3" id="KW-0206">Cytoskeleton</keyword>